<dbReference type="WBParaSite" id="NBR_0000936401-mRNA-1">
    <property type="protein sequence ID" value="NBR_0000936401-mRNA-1"/>
    <property type="gene ID" value="NBR_0000936401"/>
</dbReference>
<evidence type="ECO:0000313" key="2">
    <source>
        <dbReference type="EMBL" id="VDL72954.1"/>
    </source>
</evidence>
<accession>A0A0N4Y189</accession>
<keyword evidence="1" id="KW-0812">Transmembrane</keyword>
<dbReference type="AlphaFoldDB" id="A0A0N4Y189"/>
<keyword evidence="3" id="KW-1185">Reference proteome</keyword>
<name>A0A0N4Y189_NIPBR</name>
<protein>
    <submittedName>
        <fullName evidence="4">Secreted protein</fullName>
    </submittedName>
</protein>
<evidence type="ECO:0000256" key="1">
    <source>
        <dbReference type="SAM" id="Phobius"/>
    </source>
</evidence>
<feature type="transmembrane region" description="Helical" evidence="1">
    <location>
        <begin position="12"/>
        <end position="36"/>
    </location>
</feature>
<proteinExistence type="predicted"/>
<keyword evidence="1" id="KW-0472">Membrane</keyword>
<gene>
    <name evidence="2" type="ORF">NBR_LOCUS9365</name>
</gene>
<dbReference type="EMBL" id="UYSL01020131">
    <property type="protein sequence ID" value="VDL72954.1"/>
    <property type="molecule type" value="Genomic_DNA"/>
</dbReference>
<evidence type="ECO:0000313" key="4">
    <source>
        <dbReference type="WBParaSite" id="NBR_0000936401-mRNA-1"/>
    </source>
</evidence>
<reference evidence="2 3" key="2">
    <citation type="submission" date="2018-11" db="EMBL/GenBank/DDBJ databases">
        <authorList>
            <consortium name="Pathogen Informatics"/>
        </authorList>
    </citation>
    <scope>NUCLEOTIDE SEQUENCE [LARGE SCALE GENOMIC DNA]</scope>
</reference>
<reference evidence="4" key="1">
    <citation type="submission" date="2017-02" db="UniProtKB">
        <authorList>
            <consortium name="WormBaseParasite"/>
        </authorList>
    </citation>
    <scope>IDENTIFICATION</scope>
</reference>
<organism evidence="4">
    <name type="scientific">Nippostrongylus brasiliensis</name>
    <name type="common">Rat hookworm</name>
    <dbReference type="NCBI Taxonomy" id="27835"/>
    <lineage>
        <taxon>Eukaryota</taxon>
        <taxon>Metazoa</taxon>
        <taxon>Ecdysozoa</taxon>
        <taxon>Nematoda</taxon>
        <taxon>Chromadorea</taxon>
        <taxon>Rhabditida</taxon>
        <taxon>Rhabditina</taxon>
        <taxon>Rhabditomorpha</taxon>
        <taxon>Strongyloidea</taxon>
        <taxon>Heligmosomidae</taxon>
        <taxon>Nippostrongylus</taxon>
    </lineage>
</organism>
<keyword evidence="1" id="KW-1133">Transmembrane helix</keyword>
<dbReference type="Proteomes" id="UP000271162">
    <property type="component" value="Unassembled WGS sequence"/>
</dbReference>
<evidence type="ECO:0000313" key="3">
    <source>
        <dbReference type="Proteomes" id="UP000271162"/>
    </source>
</evidence>
<sequence>MAMITVVVTTTVAVILVVVTSVVTISVAVISAAVTLVEATLAVEAITELPLRTDRFLFLSSRFHVVSSIYPVQILYLPYDMCQA</sequence>